<proteinExistence type="predicted"/>
<protein>
    <submittedName>
        <fullName evidence="1">Uncharacterized protein</fullName>
    </submittedName>
</protein>
<sequence length="116" mass="12839">MKTSLLLVAIATIICVAPTPATAILGGWSKIINITNPHIQELGKWGVMEFNKVGNDNLTFRKVVSGEEQTVHGINYRLVIVTQRHDGSHGKYMEGLFEEDSSNPNTRNLMSFNPTN</sequence>
<dbReference type="EnsemblPlants" id="AVESA.00010b.r2.4CG1287870.1">
    <property type="protein sequence ID" value="AVESA.00010b.r2.4CG1287870.1.CDS.1"/>
    <property type="gene ID" value="AVESA.00010b.r2.4CG1287870"/>
</dbReference>
<organism evidence="1 2">
    <name type="scientific">Avena sativa</name>
    <name type="common">Oat</name>
    <dbReference type="NCBI Taxonomy" id="4498"/>
    <lineage>
        <taxon>Eukaryota</taxon>
        <taxon>Viridiplantae</taxon>
        <taxon>Streptophyta</taxon>
        <taxon>Embryophyta</taxon>
        <taxon>Tracheophyta</taxon>
        <taxon>Spermatophyta</taxon>
        <taxon>Magnoliopsida</taxon>
        <taxon>Liliopsida</taxon>
        <taxon>Poales</taxon>
        <taxon>Poaceae</taxon>
        <taxon>BOP clade</taxon>
        <taxon>Pooideae</taxon>
        <taxon>Poodae</taxon>
        <taxon>Poeae</taxon>
        <taxon>Poeae Chloroplast Group 1 (Aveneae type)</taxon>
        <taxon>Aveninae</taxon>
        <taxon>Avena</taxon>
    </lineage>
</organism>
<reference evidence="1" key="1">
    <citation type="submission" date="2021-05" db="EMBL/GenBank/DDBJ databases">
        <authorList>
            <person name="Scholz U."/>
            <person name="Mascher M."/>
            <person name="Fiebig A."/>
        </authorList>
    </citation>
    <scope>NUCLEOTIDE SEQUENCE [LARGE SCALE GENOMIC DNA]</scope>
</reference>
<keyword evidence="2" id="KW-1185">Reference proteome</keyword>
<evidence type="ECO:0000313" key="2">
    <source>
        <dbReference type="Proteomes" id="UP001732700"/>
    </source>
</evidence>
<reference evidence="1" key="2">
    <citation type="submission" date="2025-09" db="UniProtKB">
        <authorList>
            <consortium name="EnsemblPlants"/>
        </authorList>
    </citation>
    <scope>IDENTIFICATION</scope>
</reference>
<dbReference type="Proteomes" id="UP001732700">
    <property type="component" value="Chromosome 4C"/>
</dbReference>
<name>A0ACD5WYT9_AVESA</name>
<accession>A0ACD5WYT9</accession>
<evidence type="ECO:0000313" key="1">
    <source>
        <dbReference type="EnsemblPlants" id="AVESA.00010b.r2.4CG1287870.1.CDS.1"/>
    </source>
</evidence>